<evidence type="ECO:0000259" key="5">
    <source>
        <dbReference type="PROSITE" id="PS50279"/>
    </source>
</evidence>
<organism evidence="6 7">
    <name type="scientific">Cephus cinctus</name>
    <name type="common">Wheat stem sawfly</name>
    <dbReference type="NCBI Taxonomy" id="211228"/>
    <lineage>
        <taxon>Eukaryota</taxon>
        <taxon>Metazoa</taxon>
        <taxon>Ecdysozoa</taxon>
        <taxon>Arthropoda</taxon>
        <taxon>Hexapoda</taxon>
        <taxon>Insecta</taxon>
        <taxon>Pterygota</taxon>
        <taxon>Neoptera</taxon>
        <taxon>Endopterygota</taxon>
        <taxon>Hymenoptera</taxon>
        <taxon>Cephoidea</taxon>
        <taxon>Cephidae</taxon>
        <taxon>Cephus</taxon>
    </lineage>
</organism>
<dbReference type="Gene3D" id="4.10.410.10">
    <property type="entry name" value="Pancreatic trypsin inhibitor Kunitz domain"/>
    <property type="match status" value="1"/>
</dbReference>
<dbReference type="RefSeq" id="XP_015591412.1">
    <property type="nucleotide sequence ID" value="XM_015735926.2"/>
</dbReference>
<dbReference type="GO" id="GO:0005615">
    <property type="term" value="C:extracellular space"/>
    <property type="evidence" value="ECO:0007669"/>
    <property type="project" value="TreeGrafter"/>
</dbReference>
<dbReference type="FunFam" id="4.10.410.10:FF:000002">
    <property type="entry name" value="WAP, follistatin/kazal, immunoglobulin, kunitz and netrin domain-containing 2"/>
    <property type="match status" value="1"/>
</dbReference>
<reference evidence="7" key="1">
    <citation type="submission" date="2025-08" db="UniProtKB">
        <authorList>
            <consortium name="RefSeq"/>
        </authorList>
    </citation>
    <scope>IDENTIFICATION</scope>
</reference>
<dbReference type="Proteomes" id="UP000694920">
    <property type="component" value="Unplaced"/>
</dbReference>
<keyword evidence="1" id="KW-0646">Protease inhibitor</keyword>
<dbReference type="InterPro" id="IPR050098">
    <property type="entry name" value="TFPI/VKTCI-like"/>
</dbReference>
<feature type="signal peptide" evidence="4">
    <location>
        <begin position="1"/>
        <end position="20"/>
    </location>
</feature>
<dbReference type="Pfam" id="PF00014">
    <property type="entry name" value="Kunitz_BPTI"/>
    <property type="match status" value="1"/>
</dbReference>
<dbReference type="PRINTS" id="PR00759">
    <property type="entry name" value="BASICPTASE"/>
</dbReference>
<keyword evidence="3" id="KW-1015">Disulfide bond</keyword>
<dbReference type="KEGG" id="ccin:107265955"/>
<feature type="chain" id="PRO_5042475758" evidence="4">
    <location>
        <begin position="21"/>
        <end position="87"/>
    </location>
</feature>
<evidence type="ECO:0000313" key="7">
    <source>
        <dbReference type="RefSeq" id="XP_015591412.1"/>
    </source>
</evidence>
<dbReference type="GeneID" id="107265955"/>
<proteinExistence type="predicted"/>
<name>A0AAJ7BQF4_CEPCN</name>
<dbReference type="InterPro" id="IPR002223">
    <property type="entry name" value="Kunitz_BPTI"/>
</dbReference>
<dbReference type="PANTHER" id="PTHR10083">
    <property type="entry name" value="KUNITZ-TYPE PROTEASE INHIBITOR-RELATED"/>
    <property type="match status" value="1"/>
</dbReference>
<evidence type="ECO:0000256" key="3">
    <source>
        <dbReference type="ARBA" id="ARBA00023157"/>
    </source>
</evidence>
<evidence type="ECO:0000313" key="6">
    <source>
        <dbReference type="Proteomes" id="UP000694920"/>
    </source>
</evidence>
<evidence type="ECO:0000256" key="4">
    <source>
        <dbReference type="SAM" id="SignalP"/>
    </source>
</evidence>
<keyword evidence="4" id="KW-0732">Signal</keyword>
<gene>
    <name evidence="7" type="primary">LOC107265955</name>
</gene>
<dbReference type="InterPro" id="IPR036880">
    <property type="entry name" value="Kunitz_BPTI_sf"/>
</dbReference>
<dbReference type="InterPro" id="IPR020901">
    <property type="entry name" value="Prtase_inh_Kunz-CS"/>
</dbReference>
<evidence type="ECO:0000256" key="1">
    <source>
        <dbReference type="ARBA" id="ARBA00022690"/>
    </source>
</evidence>
<feature type="domain" description="BPTI/Kunitz inhibitor" evidence="5">
    <location>
        <begin position="34"/>
        <end position="84"/>
    </location>
</feature>
<dbReference type="PROSITE" id="PS00280">
    <property type="entry name" value="BPTI_KUNITZ_1"/>
    <property type="match status" value="1"/>
</dbReference>
<protein>
    <submittedName>
        <fullName evidence="7">KappaPI-actitoxin-Avd3c</fullName>
    </submittedName>
</protein>
<dbReference type="SUPFAM" id="SSF57362">
    <property type="entry name" value="BPTI-like"/>
    <property type="match status" value="1"/>
</dbReference>
<dbReference type="AlphaFoldDB" id="A0AAJ7BQF4"/>
<accession>A0AAJ7BQF4</accession>
<keyword evidence="2" id="KW-0722">Serine protease inhibitor</keyword>
<sequence length="87" mass="9765">MNGKITLLLLIFCVCALSHALPARRENEVARDLCKLPMAKGHCRALMHRWMYDPAVKTCVPFEYGGCAGNDNNFMSKKDCMEVCRGV</sequence>
<dbReference type="PROSITE" id="PS50279">
    <property type="entry name" value="BPTI_KUNITZ_2"/>
    <property type="match status" value="1"/>
</dbReference>
<dbReference type="GO" id="GO:0004867">
    <property type="term" value="F:serine-type endopeptidase inhibitor activity"/>
    <property type="evidence" value="ECO:0007669"/>
    <property type="project" value="UniProtKB-KW"/>
</dbReference>
<keyword evidence="6" id="KW-1185">Reference proteome</keyword>
<dbReference type="PANTHER" id="PTHR10083:SF328">
    <property type="entry name" value="TISSUE FACTOR PATHWAY INHIBITOR"/>
    <property type="match status" value="1"/>
</dbReference>
<dbReference type="SMART" id="SM00131">
    <property type="entry name" value="KU"/>
    <property type="match status" value="1"/>
</dbReference>
<evidence type="ECO:0000256" key="2">
    <source>
        <dbReference type="ARBA" id="ARBA00022900"/>
    </source>
</evidence>